<dbReference type="NCBIfam" id="TIGR00738">
    <property type="entry name" value="rrf2_super"/>
    <property type="match status" value="1"/>
</dbReference>
<reference evidence="1" key="2">
    <citation type="submission" date="2014-06" db="EMBL/GenBank/DDBJ databases">
        <title>Draft genome sequence of Clostridium ramosum(DSM 1402).</title>
        <authorList>
            <person name="Sudarsanam P."/>
            <person name="Ley R."/>
            <person name="Guruge J."/>
            <person name="Turnbaugh P.J."/>
            <person name="Mahowald M."/>
            <person name="Liep D."/>
            <person name="Gordon J."/>
        </authorList>
    </citation>
    <scope>NUCLEOTIDE SEQUENCE</scope>
    <source>
        <strain evidence="1">DSM 1402</strain>
    </source>
</reference>
<dbReference type="InterPro" id="IPR036388">
    <property type="entry name" value="WH-like_DNA-bd_sf"/>
</dbReference>
<dbReference type="GO" id="GO:0005829">
    <property type="term" value="C:cytosol"/>
    <property type="evidence" value="ECO:0007669"/>
    <property type="project" value="TreeGrafter"/>
</dbReference>
<organism evidence="1 2">
    <name type="scientific">Thomasclavelia ramosa DSM 1402</name>
    <dbReference type="NCBI Taxonomy" id="445974"/>
    <lineage>
        <taxon>Bacteria</taxon>
        <taxon>Bacillati</taxon>
        <taxon>Bacillota</taxon>
        <taxon>Erysipelotrichia</taxon>
        <taxon>Erysipelotrichales</taxon>
        <taxon>Coprobacillaceae</taxon>
        <taxon>Thomasclavelia</taxon>
    </lineage>
</organism>
<sequence length="167" mass="19425">MENNVYFIFHRKDSCTFLDFETNLTSVKLERKEENEVQLKVSTDYAIRIVLYIAIKKDIVQSKELSETLGIPQSTVFKIGKKLSDNEIISIATGIQGGFKLKKHPKDISIFSIIDIFEPTIRINSCLEEDKYCSRFATETCPVRKVYCTMQKHFEEYLKKIKILDLI</sequence>
<evidence type="ECO:0000313" key="1">
    <source>
        <dbReference type="EMBL" id="EDS19041.1"/>
    </source>
</evidence>
<gene>
    <name evidence="1" type="ORF">CLORAM_01037</name>
</gene>
<dbReference type="PANTHER" id="PTHR33221">
    <property type="entry name" value="WINGED HELIX-TURN-HELIX TRANSCRIPTIONAL REGULATOR, RRF2 FAMILY"/>
    <property type="match status" value="1"/>
</dbReference>
<dbReference type="PROSITE" id="PS51197">
    <property type="entry name" value="HTH_RRF2_2"/>
    <property type="match status" value="1"/>
</dbReference>
<reference evidence="1" key="1">
    <citation type="submission" date="2007-11" db="EMBL/GenBank/DDBJ databases">
        <authorList>
            <person name="Fulton L."/>
            <person name="Clifton S."/>
            <person name="Fulton B."/>
            <person name="Xu J."/>
            <person name="Minx P."/>
            <person name="Pepin K.H."/>
            <person name="Johnson M."/>
            <person name="Thiruvilangam P."/>
            <person name="Bhonagiri V."/>
            <person name="Nash W.E."/>
            <person name="Mardis E.R."/>
            <person name="Wilson R.K."/>
        </authorList>
    </citation>
    <scope>NUCLEOTIDE SEQUENCE [LARGE SCALE GENOMIC DNA]</scope>
    <source>
        <strain evidence="1">DSM 1402</strain>
    </source>
</reference>
<dbReference type="HOGENOM" id="CLU_107144_1_3_9"/>
<protein>
    <submittedName>
        <fullName evidence="1">Transcriptional regulator, Rrf2 family</fullName>
    </submittedName>
</protein>
<dbReference type="SUPFAM" id="SSF46785">
    <property type="entry name" value="Winged helix' DNA-binding domain"/>
    <property type="match status" value="1"/>
</dbReference>
<dbReference type="GO" id="GO:0003700">
    <property type="term" value="F:DNA-binding transcription factor activity"/>
    <property type="evidence" value="ECO:0007669"/>
    <property type="project" value="TreeGrafter"/>
</dbReference>
<dbReference type="Proteomes" id="UP000005798">
    <property type="component" value="Unassembled WGS sequence"/>
</dbReference>
<dbReference type="InterPro" id="IPR036390">
    <property type="entry name" value="WH_DNA-bd_sf"/>
</dbReference>
<dbReference type="AlphaFoldDB" id="B0N3L9"/>
<dbReference type="EMBL" id="ABFX02000004">
    <property type="protein sequence ID" value="EDS19041.1"/>
    <property type="molecule type" value="Genomic_DNA"/>
</dbReference>
<comment type="caution">
    <text evidence="1">The sequence shown here is derived from an EMBL/GenBank/DDBJ whole genome shotgun (WGS) entry which is preliminary data.</text>
</comment>
<dbReference type="Pfam" id="PF02082">
    <property type="entry name" value="Rrf2"/>
    <property type="match status" value="1"/>
</dbReference>
<accession>B0N3L9</accession>
<dbReference type="PANTHER" id="PTHR33221:SF2">
    <property type="entry name" value="TRANSCRIPTIONAL REGULATOR"/>
    <property type="match status" value="1"/>
</dbReference>
<dbReference type="InterPro" id="IPR000944">
    <property type="entry name" value="Tscrpt_reg_Rrf2"/>
</dbReference>
<name>B0N3L9_9FIRM</name>
<dbReference type="Gene3D" id="1.10.10.10">
    <property type="entry name" value="Winged helix-like DNA-binding domain superfamily/Winged helix DNA-binding domain"/>
    <property type="match status" value="1"/>
</dbReference>
<evidence type="ECO:0000313" key="2">
    <source>
        <dbReference type="Proteomes" id="UP000005798"/>
    </source>
</evidence>
<proteinExistence type="predicted"/>
<keyword evidence="2" id="KW-1185">Reference proteome</keyword>
<dbReference type="eggNOG" id="COG1959">
    <property type="taxonomic scope" value="Bacteria"/>
</dbReference>